<proteinExistence type="inferred from homology"/>
<name>A0A0L6ZAW6_9CLOT</name>
<gene>
    <name evidence="4" type="primary">nudF</name>
    <name evidence="4" type="ORF">CLHOM_14860</name>
</gene>
<dbReference type="InterPro" id="IPR020084">
    <property type="entry name" value="NUDIX_hydrolase_CS"/>
</dbReference>
<dbReference type="InterPro" id="IPR000086">
    <property type="entry name" value="NUDIX_hydrolase_dom"/>
</dbReference>
<dbReference type="GO" id="GO:0047631">
    <property type="term" value="F:ADP-ribose diphosphatase activity"/>
    <property type="evidence" value="ECO:0007669"/>
    <property type="project" value="UniProtKB-EC"/>
</dbReference>
<dbReference type="AlphaFoldDB" id="A0A0L6ZAW6"/>
<dbReference type="InterPro" id="IPR015797">
    <property type="entry name" value="NUDIX_hydrolase-like_dom_sf"/>
</dbReference>
<comment type="similarity">
    <text evidence="2">Belongs to the Nudix hydrolase family.</text>
</comment>
<feature type="domain" description="Nudix hydrolase" evidence="3">
    <location>
        <begin position="58"/>
        <end position="191"/>
    </location>
</feature>
<organism evidence="4 5">
    <name type="scientific">Clostridium homopropionicum DSM 5847</name>
    <dbReference type="NCBI Taxonomy" id="1121318"/>
    <lineage>
        <taxon>Bacteria</taxon>
        <taxon>Bacillati</taxon>
        <taxon>Bacillota</taxon>
        <taxon>Clostridia</taxon>
        <taxon>Eubacteriales</taxon>
        <taxon>Clostridiaceae</taxon>
        <taxon>Clostridium</taxon>
    </lineage>
</organism>
<dbReference type="PROSITE" id="PS00893">
    <property type="entry name" value="NUDIX_BOX"/>
    <property type="match status" value="1"/>
</dbReference>
<keyword evidence="1 2" id="KW-0378">Hydrolase</keyword>
<dbReference type="STRING" id="36844.SAMN04488501_13119"/>
<accession>A0A0L6ZAW6</accession>
<evidence type="ECO:0000256" key="2">
    <source>
        <dbReference type="RuleBase" id="RU003476"/>
    </source>
</evidence>
<evidence type="ECO:0000256" key="1">
    <source>
        <dbReference type="ARBA" id="ARBA00022801"/>
    </source>
</evidence>
<dbReference type="SUPFAM" id="SSF55811">
    <property type="entry name" value="Nudix"/>
    <property type="match status" value="1"/>
</dbReference>
<dbReference type="Proteomes" id="UP000037043">
    <property type="component" value="Unassembled WGS sequence"/>
</dbReference>
<sequence>MNEETPKVNRINTLADTKYLKLYNAEYTNKNGNKRNWTIASRKELDTINSKFFNNTEDKIDAVVIVATHVEENKLVLIKQFRVPLNGYVYELPAGLVDAGEDLETTVKRELKEETGLQLIQIDYEKTKKKTYISSGMTDESVALVYCICTGEISKKYLEADEDIEVFLMSKEDGIKLIESEENIDIKALLVLQNI</sequence>
<dbReference type="PATRIC" id="fig|1121318.3.peg.1494"/>
<evidence type="ECO:0000259" key="3">
    <source>
        <dbReference type="PROSITE" id="PS51462"/>
    </source>
</evidence>
<evidence type="ECO:0000313" key="4">
    <source>
        <dbReference type="EMBL" id="KOA20116.1"/>
    </source>
</evidence>
<evidence type="ECO:0000313" key="5">
    <source>
        <dbReference type="Proteomes" id="UP000037043"/>
    </source>
</evidence>
<dbReference type="PROSITE" id="PS51462">
    <property type="entry name" value="NUDIX"/>
    <property type="match status" value="1"/>
</dbReference>
<comment type="caution">
    <text evidence="4">The sequence shown here is derived from an EMBL/GenBank/DDBJ whole genome shotgun (WGS) entry which is preliminary data.</text>
</comment>
<dbReference type="PANTHER" id="PTHR11839:SF1">
    <property type="entry name" value="ADP-SUGAR PYROPHOSPHATASE"/>
    <property type="match status" value="1"/>
</dbReference>
<dbReference type="EMBL" id="LHUR01000019">
    <property type="protein sequence ID" value="KOA20116.1"/>
    <property type="molecule type" value="Genomic_DNA"/>
</dbReference>
<dbReference type="Gene3D" id="3.90.79.10">
    <property type="entry name" value="Nucleoside Triphosphate Pyrophosphohydrolase"/>
    <property type="match status" value="1"/>
</dbReference>
<dbReference type="RefSeq" id="WP_052221051.1">
    <property type="nucleotide sequence ID" value="NZ_LHUR01000019.1"/>
</dbReference>
<protein>
    <submittedName>
        <fullName evidence="4">ADP-ribose pyrophosphatase</fullName>
        <ecNumber evidence="4">3.6.1.13</ecNumber>
    </submittedName>
</protein>
<dbReference type="GO" id="GO:0006753">
    <property type="term" value="P:nucleoside phosphate metabolic process"/>
    <property type="evidence" value="ECO:0007669"/>
    <property type="project" value="TreeGrafter"/>
</dbReference>
<reference evidence="5" key="1">
    <citation type="submission" date="2015-08" db="EMBL/GenBank/DDBJ databases">
        <title>Genome sequence of the strict anaerobe Clostridium homopropionicum LuHBu1 (DSM 5847T).</title>
        <authorList>
            <person name="Poehlein A."/>
            <person name="Beck M."/>
            <person name="Schiel-Bengelsdorf B."/>
            <person name="Bengelsdorf F.R."/>
            <person name="Daniel R."/>
            <person name="Duerre P."/>
        </authorList>
    </citation>
    <scope>NUCLEOTIDE SEQUENCE [LARGE SCALE GENOMIC DNA]</scope>
    <source>
        <strain evidence="5">DSM 5847</strain>
    </source>
</reference>
<dbReference type="PANTHER" id="PTHR11839">
    <property type="entry name" value="UDP/ADP-SUGAR PYROPHOSPHATASE"/>
    <property type="match status" value="1"/>
</dbReference>
<dbReference type="PRINTS" id="PR00502">
    <property type="entry name" value="NUDIXFAMILY"/>
</dbReference>
<dbReference type="CDD" id="cd03424">
    <property type="entry name" value="NUDIX_ADPRase_Nudt5_UGPPase_Nudt14"/>
    <property type="match status" value="1"/>
</dbReference>
<keyword evidence="5" id="KW-1185">Reference proteome</keyword>
<dbReference type="Pfam" id="PF00293">
    <property type="entry name" value="NUDIX"/>
    <property type="match status" value="1"/>
</dbReference>
<dbReference type="EC" id="3.6.1.13" evidence="4"/>
<dbReference type="InterPro" id="IPR020476">
    <property type="entry name" value="Nudix_hydrolase"/>
</dbReference>
<dbReference type="GO" id="GO:0019693">
    <property type="term" value="P:ribose phosphate metabolic process"/>
    <property type="evidence" value="ECO:0007669"/>
    <property type="project" value="TreeGrafter"/>
</dbReference>